<dbReference type="PATRIC" id="fig|1208321.3.peg.3528"/>
<feature type="transmembrane region" description="Helical" evidence="1">
    <location>
        <begin position="168"/>
        <end position="188"/>
    </location>
</feature>
<keyword evidence="1" id="KW-1133">Transmembrane helix</keyword>
<feature type="transmembrane region" description="Helical" evidence="1">
    <location>
        <begin position="12"/>
        <end position="31"/>
    </location>
</feature>
<feature type="transmembrane region" description="Helical" evidence="1">
    <location>
        <begin position="194"/>
        <end position="214"/>
    </location>
</feature>
<evidence type="ECO:0000313" key="3">
    <source>
        <dbReference type="Proteomes" id="UP000018857"/>
    </source>
</evidence>
<reference evidence="2 3" key="1">
    <citation type="journal article" date="2014" name="Genome Announc.">
        <title>Draft Genome Sequence of Marinomonas sp. Strain D104, a Polycyclic Aromatic Hydrocarbon-Degrading Bacterium from the Deep-Sea Sediment of the Arctic Ocean.</title>
        <authorList>
            <person name="Dong C."/>
            <person name="Bai X."/>
            <person name="Lai Q."/>
            <person name="Xie Y."/>
            <person name="Chen X."/>
            <person name="Shao Z."/>
        </authorList>
    </citation>
    <scope>NUCLEOTIDE SEQUENCE [LARGE SCALE GENOMIC DNA]</scope>
    <source>
        <strain evidence="2 3">D104</strain>
    </source>
</reference>
<dbReference type="STRING" id="1208321.D104_17810"/>
<dbReference type="eggNOG" id="COG3619">
    <property type="taxonomic scope" value="Bacteria"/>
</dbReference>
<proteinExistence type="predicted"/>
<dbReference type="EMBL" id="AYOZ01000061">
    <property type="protein sequence ID" value="ETI58030.1"/>
    <property type="molecule type" value="Genomic_DNA"/>
</dbReference>
<dbReference type="OrthoDB" id="270162at2"/>
<feature type="transmembrane region" description="Helical" evidence="1">
    <location>
        <begin position="57"/>
        <end position="77"/>
    </location>
</feature>
<name>W1RP14_9GAMM</name>
<dbReference type="PROSITE" id="PS51257">
    <property type="entry name" value="PROKAR_LIPOPROTEIN"/>
    <property type="match status" value="1"/>
</dbReference>
<feature type="transmembrane region" description="Helical" evidence="1">
    <location>
        <begin position="89"/>
        <end position="109"/>
    </location>
</feature>
<keyword evidence="1" id="KW-0812">Transmembrane</keyword>
<evidence type="ECO:0000256" key="1">
    <source>
        <dbReference type="SAM" id="Phobius"/>
    </source>
</evidence>
<dbReference type="InterPro" id="IPR010699">
    <property type="entry name" value="DUF1275"/>
</dbReference>
<feature type="transmembrane region" description="Helical" evidence="1">
    <location>
        <begin position="136"/>
        <end position="156"/>
    </location>
</feature>
<dbReference type="PANTHER" id="PTHR37314">
    <property type="entry name" value="SLR0142 PROTEIN"/>
    <property type="match status" value="1"/>
</dbReference>
<protein>
    <submittedName>
        <fullName evidence="2">Membrane protein</fullName>
    </submittedName>
</protein>
<accession>W1RP14</accession>
<comment type="caution">
    <text evidence="2">The sequence shown here is derived from an EMBL/GenBank/DDBJ whole genome shotgun (WGS) entry which is preliminary data.</text>
</comment>
<gene>
    <name evidence="2" type="ORF">D104_17810</name>
</gene>
<dbReference type="Pfam" id="PF06912">
    <property type="entry name" value="DUF1275"/>
    <property type="match status" value="1"/>
</dbReference>
<sequence>MLSRLPRWIECGAFVLALVAGCVNAVALLGFQHQAVSHLSGTATLIGSALLNPNTEMLFHLIGILLSFLFGSFVSGFTLTGTSLKLGRFYDVLLVIEAMFLLVAMYLLLSGHTSGHYFASAACGLQNALATTYSGAIVRTTHLTGIFTDLGIMLGGSFQGKSLDKRKVFLFLVIIVGFISGGGLGAWLFQWIGFYALGIPSLLCVCLATLYRLYNVHLTRDEQAV</sequence>
<evidence type="ECO:0000313" key="2">
    <source>
        <dbReference type="EMBL" id="ETI58030.1"/>
    </source>
</evidence>
<dbReference type="PANTHER" id="PTHR37314:SF4">
    <property type="entry name" value="UPF0700 TRANSMEMBRANE PROTEIN YOAK"/>
    <property type="match status" value="1"/>
</dbReference>
<organism evidence="2 3">
    <name type="scientific">Marinomonas profundimaris</name>
    <dbReference type="NCBI Taxonomy" id="1208321"/>
    <lineage>
        <taxon>Bacteria</taxon>
        <taxon>Pseudomonadati</taxon>
        <taxon>Pseudomonadota</taxon>
        <taxon>Gammaproteobacteria</taxon>
        <taxon>Oceanospirillales</taxon>
        <taxon>Oceanospirillaceae</taxon>
        <taxon>Marinomonas</taxon>
    </lineage>
</organism>
<dbReference type="AlphaFoldDB" id="W1RP14"/>
<dbReference type="RefSeq" id="WP_024025579.1">
    <property type="nucleotide sequence ID" value="NZ_AYOZ01000061.1"/>
</dbReference>
<keyword evidence="3" id="KW-1185">Reference proteome</keyword>
<dbReference type="Proteomes" id="UP000018857">
    <property type="component" value="Unassembled WGS sequence"/>
</dbReference>
<keyword evidence="1" id="KW-0472">Membrane</keyword>